<dbReference type="InterPro" id="IPR002889">
    <property type="entry name" value="WSC_carb-bd"/>
</dbReference>
<dbReference type="InterPro" id="IPR039689">
    <property type="entry name" value="CD72"/>
</dbReference>
<proteinExistence type="predicted"/>
<dbReference type="AlphaFoldDB" id="A0AAV2HY96"/>
<reference evidence="5 6" key="1">
    <citation type="submission" date="2024-04" db="EMBL/GenBank/DDBJ databases">
        <authorList>
            <consortium name="Genoscope - CEA"/>
            <person name="William W."/>
        </authorList>
    </citation>
    <scope>NUCLEOTIDE SEQUENCE [LARGE SCALE GENOMIC DNA]</scope>
</reference>
<feature type="region of interest" description="Disordered" evidence="1">
    <location>
        <begin position="651"/>
        <end position="711"/>
    </location>
</feature>
<accession>A0AAV2HY96</accession>
<dbReference type="GO" id="GO:0005886">
    <property type="term" value="C:plasma membrane"/>
    <property type="evidence" value="ECO:0007669"/>
    <property type="project" value="InterPro"/>
</dbReference>
<comment type="caution">
    <text evidence="5">The sequence shown here is derived from an EMBL/GenBank/DDBJ whole genome shotgun (WGS) entry which is preliminary data.</text>
</comment>
<protein>
    <recommendedName>
        <fullName evidence="7">C-type lectin domain-containing protein</fullName>
    </recommendedName>
</protein>
<dbReference type="PROSITE" id="PS50041">
    <property type="entry name" value="C_TYPE_LECTIN_2"/>
    <property type="match status" value="1"/>
</dbReference>
<evidence type="ECO:0000313" key="5">
    <source>
        <dbReference type="EMBL" id="CAL1537083.1"/>
    </source>
</evidence>
<dbReference type="Proteomes" id="UP001497497">
    <property type="component" value="Unassembled WGS sequence"/>
</dbReference>
<evidence type="ECO:0000256" key="2">
    <source>
        <dbReference type="SAM" id="Phobius"/>
    </source>
</evidence>
<dbReference type="Pfam" id="PF00059">
    <property type="entry name" value="Lectin_C"/>
    <property type="match status" value="1"/>
</dbReference>
<gene>
    <name evidence="5" type="ORF">GSLYS_00010996001</name>
</gene>
<keyword evidence="6" id="KW-1185">Reference proteome</keyword>
<organism evidence="5 6">
    <name type="scientific">Lymnaea stagnalis</name>
    <name type="common">Great pond snail</name>
    <name type="synonym">Helix stagnalis</name>
    <dbReference type="NCBI Taxonomy" id="6523"/>
    <lineage>
        <taxon>Eukaryota</taxon>
        <taxon>Metazoa</taxon>
        <taxon>Spiralia</taxon>
        <taxon>Lophotrochozoa</taxon>
        <taxon>Mollusca</taxon>
        <taxon>Gastropoda</taxon>
        <taxon>Heterobranchia</taxon>
        <taxon>Euthyneura</taxon>
        <taxon>Panpulmonata</taxon>
        <taxon>Hygrophila</taxon>
        <taxon>Lymnaeoidea</taxon>
        <taxon>Lymnaeidae</taxon>
        <taxon>Lymnaea</taxon>
    </lineage>
</organism>
<sequence length="781" mass="86808">MLKYQPLTLLIYLPLTLLRYLPLILLSLLVLRAATEVNELQQPLPWQRAYQACQEMGGSLYVPRNSNLTELRPFINENQSLWIGGRRAVTPWAWTDKTELYRYTGCHDDRLIQEMSTENHSQILHVSECFSVCSTTRVALKINVSQIDSCQCLDDSSKLFTLTDDSLCNYTCAANFQDRCGGKTSYSVYTSDGPTWYRLSLADTPGSLPPGNQCGYLRYDGVGTKESASQSPFDLQIESCDVAYHKAMCQTCQPNNTNCQIALTEAYNDWRSGQQDCHSNGMSLLWPTDVDPRLCFNFRQGTEEKYWVGLKRETVVAWLDGTPLSITQFDLTESGDCLTVVDDEGGELVLSFGNCSKSRHFLCDKGPHTLSTWQPDVTRHNQPTLPTTQRPGYCINYPNVTSPGTRSTMAISMVNTSESTLAERDTIKPTIVQRDTSEPTIVQRDTSEPTIVQRDTTEPTIVQKDTTEPTIVQRDTTAEPTIVQKDTTEPTIVQKDTTKPTIVQKDTTEPTIVQKDTPEPTIVQRDTSEPTIVQKDTTEPTIVQKDTTEPTIVQKDTTEPTIVQKDTTEPTIVQKDTTEPTIVQKDTTEPTIVQKDTTEQTIVQKDTTELTLIPETKLVSLTGPTTVSLAKPDLHETSSKIPLFTVNISADKLTSPNPTDKLTSPNPTDKLTRPNPTAKLTSPRHSPNTNDKLTSPSPTTQLQGSSNCQSSACSHGEVHGETFLPVYLSIGIIIPLSTVAVTVAVLCHRRRSFMLNDVSDKPHQSQKNIAISNSLVNLYVT</sequence>
<feature type="transmembrane region" description="Helical" evidence="2">
    <location>
        <begin position="724"/>
        <end position="747"/>
    </location>
</feature>
<dbReference type="Gene3D" id="3.10.100.10">
    <property type="entry name" value="Mannose-Binding Protein A, subunit A"/>
    <property type="match status" value="2"/>
</dbReference>
<dbReference type="PANTHER" id="PTHR15028">
    <property type="entry name" value="CD72-RELATED"/>
    <property type="match status" value="1"/>
</dbReference>
<keyword evidence="2" id="KW-0812">Transmembrane</keyword>
<feature type="domain" description="C-type lectin" evidence="3">
    <location>
        <begin position="255"/>
        <end position="364"/>
    </location>
</feature>
<feature type="domain" description="WSC" evidence="4">
    <location>
        <begin position="100"/>
        <end position="192"/>
    </location>
</feature>
<dbReference type="InterPro" id="IPR016187">
    <property type="entry name" value="CTDL_fold"/>
</dbReference>
<dbReference type="InterPro" id="IPR001304">
    <property type="entry name" value="C-type_lectin-like"/>
</dbReference>
<dbReference type="CDD" id="cd00037">
    <property type="entry name" value="CLECT"/>
    <property type="match status" value="1"/>
</dbReference>
<dbReference type="PROSITE" id="PS51212">
    <property type="entry name" value="WSC"/>
    <property type="match status" value="1"/>
</dbReference>
<evidence type="ECO:0000259" key="3">
    <source>
        <dbReference type="PROSITE" id="PS50041"/>
    </source>
</evidence>
<name>A0AAV2HY96_LYMST</name>
<evidence type="ECO:0008006" key="7">
    <source>
        <dbReference type="Google" id="ProtNLM"/>
    </source>
</evidence>
<evidence type="ECO:0000259" key="4">
    <source>
        <dbReference type="PROSITE" id="PS51212"/>
    </source>
</evidence>
<evidence type="ECO:0000256" key="1">
    <source>
        <dbReference type="SAM" id="MobiDB-lite"/>
    </source>
</evidence>
<dbReference type="EMBL" id="CAXITT010000248">
    <property type="protein sequence ID" value="CAL1537083.1"/>
    <property type="molecule type" value="Genomic_DNA"/>
</dbReference>
<evidence type="ECO:0000313" key="6">
    <source>
        <dbReference type="Proteomes" id="UP001497497"/>
    </source>
</evidence>
<keyword evidence="2" id="KW-0472">Membrane</keyword>
<keyword evidence="2" id="KW-1133">Transmembrane helix</keyword>
<dbReference type="InterPro" id="IPR016186">
    <property type="entry name" value="C-type_lectin-like/link_sf"/>
</dbReference>
<feature type="transmembrane region" description="Helical" evidence="2">
    <location>
        <begin position="7"/>
        <end position="31"/>
    </location>
</feature>
<dbReference type="GO" id="GO:0004888">
    <property type="term" value="F:transmembrane signaling receptor activity"/>
    <property type="evidence" value="ECO:0007669"/>
    <property type="project" value="InterPro"/>
</dbReference>
<dbReference type="PANTHER" id="PTHR15028:SF6">
    <property type="entry name" value="B-CELL DIFFERENTIATION ANTIGEN CD72"/>
    <property type="match status" value="1"/>
</dbReference>
<dbReference type="SMART" id="SM00321">
    <property type="entry name" value="WSC"/>
    <property type="match status" value="1"/>
</dbReference>
<dbReference type="SUPFAM" id="SSF56436">
    <property type="entry name" value="C-type lectin-like"/>
    <property type="match status" value="2"/>
</dbReference>